<accession>A0A2W7IGP8</accession>
<dbReference type="InterPro" id="IPR044855">
    <property type="entry name" value="CoA-Trfase_III_dom3_sf"/>
</dbReference>
<dbReference type="InterPro" id="IPR023606">
    <property type="entry name" value="CoA-Trfase_III_dom_1_sf"/>
</dbReference>
<dbReference type="PANTHER" id="PTHR48228:SF5">
    <property type="entry name" value="ALPHA-METHYLACYL-COA RACEMASE"/>
    <property type="match status" value="1"/>
</dbReference>
<name>A0A2W7IGP8_9PROT</name>
<dbReference type="OrthoDB" id="7457784at2"/>
<organism evidence="1 2">
    <name type="scientific">Humitalea rosea</name>
    <dbReference type="NCBI Taxonomy" id="990373"/>
    <lineage>
        <taxon>Bacteria</taxon>
        <taxon>Pseudomonadati</taxon>
        <taxon>Pseudomonadota</taxon>
        <taxon>Alphaproteobacteria</taxon>
        <taxon>Acetobacterales</taxon>
        <taxon>Roseomonadaceae</taxon>
        <taxon>Humitalea</taxon>
    </lineage>
</organism>
<dbReference type="GO" id="GO:0003824">
    <property type="term" value="F:catalytic activity"/>
    <property type="evidence" value="ECO:0007669"/>
    <property type="project" value="InterPro"/>
</dbReference>
<dbReference type="Proteomes" id="UP000249688">
    <property type="component" value="Unassembled WGS sequence"/>
</dbReference>
<protein>
    <submittedName>
        <fullName evidence="1">Alpha-methylacyl-CoA racemase</fullName>
    </submittedName>
</protein>
<evidence type="ECO:0000313" key="2">
    <source>
        <dbReference type="Proteomes" id="UP000249688"/>
    </source>
</evidence>
<keyword evidence="2" id="KW-1185">Reference proteome</keyword>
<dbReference type="SUPFAM" id="SSF89796">
    <property type="entry name" value="CoA-transferase family III (CaiB/BaiF)"/>
    <property type="match status" value="1"/>
</dbReference>
<dbReference type="InterPro" id="IPR050509">
    <property type="entry name" value="CoA-transferase_III"/>
</dbReference>
<reference evidence="1 2" key="1">
    <citation type="submission" date="2018-06" db="EMBL/GenBank/DDBJ databases">
        <title>Genomic Encyclopedia of Archaeal and Bacterial Type Strains, Phase II (KMG-II): from individual species to whole genera.</title>
        <authorList>
            <person name="Goeker M."/>
        </authorList>
    </citation>
    <scope>NUCLEOTIDE SEQUENCE [LARGE SCALE GENOMIC DNA]</scope>
    <source>
        <strain evidence="1 2">DSM 24525</strain>
    </source>
</reference>
<dbReference type="EMBL" id="QKYU01000014">
    <property type="protein sequence ID" value="PZW44822.1"/>
    <property type="molecule type" value="Genomic_DNA"/>
</dbReference>
<dbReference type="InterPro" id="IPR003673">
    <property type="entry name" value="CoA-Trfase_fam_III"/>
</dbReference>
<dbReference type="RefSeq" id="WP_111398793.1">
    <property type="nucleotide sequence ID" value="NZ_QKYU01000014.1"/>
</dbReference>
<dbReference type="Gene3D" id="3.30.1540.10">
    <property type="entry name" value="formyl-coa transferase, domain 3"/>
    <property type="match status" value="1"/>
</dbReference>
<proteinExistence type="predicted"/>
<sequence length="364" mass="37763">MAGVSSAGALAGVRVVEFGAIGPVPFCAMLLADMGAEVVHIARPGAPRDLTRDITLRGRRVVTLDLKHEADRASALALVSGAQILLEGNRPGVMERLGLGPGPCQAANPALVYGRMTGWGQDGPLAPTAGHDINYIALTGALHAIGPADGAPVPPLNLLGDYGGGALFLAFGVLCALIEARGSGKGQVVDAAMIDGASTLMSVVWGLRARGGWNERRGDNLLDGGAPWYTTYATADGRHMAVGALEEPFWQALLAGLGLKAEALPPRQDRAGWPAIRAALAAVFGQRTQAEWTAVFAQTDACVTPVVALSEAPAQPQMAARGNFLERDGVMQPAPAPRFSRTPGQARIAEIDDVARILADWGVP</sequence>
<evidence type="ECO:0000313" key="1">
    <source>
        <dbReference type="EMBL" id="PZW44822.1"/>
    </source>
</evidence>
<dbReference type="Gene3D" id="3.40.50.10540">
    <property type="entry name" value="Crotonobetainyl-coa:carnitine coa-transferase, domain 1"/>
    <property type="match status" value="1"/>
</dbReference>
<gene>
    <name evidence="1" type="ORF">C8P66_114113</name>
</gene>
<dbReference type="PANTHER" id="PTHR48228">
    <property type="entry name" value="SUCCINYL-COA--D-CITRAMALATE COA-TRANSFERASE"/>
    <property type="match status" value="1"/>
</dbReference>
<comment type="caution">
    <text evidence="1">The sequence shown here is derived from an EMBL/GenBank/DDBJ whole genome shotgun (WGS) entry which is preliminary data.</text>
</comment>
<dbReference type="AlphaFoldDB" id="A0A2W7IGP8"/>
<dbReference type="Pfam" id="PF02515">
    <property type="entry name" value="CoA_transf_3"/>
    <property type="match status" value="1"/>
</dbReference>